<accession>A0ACC2ENT1</accession>
<gene>
    <name evidence="1" type="ORF">O6H91_01G018000</name>
</gene>
<keyword evidence="2" id="KW-1185">Reference proteome</keyword>
<protein>
    <submittedName>
        <fullName evidence="1">Uncharacterized protein</fullName>
    </submittedName>
</protein>
<comment type="caution">
    <text evidence="1">The sequence shown here is derived from an EMBL/GenBank/DDBJ whole genome shotgun (WGS) entry which is preliminary data.</text>
</comment>
<sequence length="507" mass="56319">MPIMRMLSISRSRPRTNKRHSLLLQQSLHQQQRHLKQERSAAAHRDLDLDLDVDEVLSKSITSSSSSSSSSVATLAFLLKRCGQAQSLADGRLVHAHIKRYKHDRNTFLGNWLIFMYGECGSMEEARAVFDKLPNPNLHSSTILMKAYVKNDLGKEALECFYQMQVCGIQPNRVTFIAAVDACASTANIEKGQELHAVIRERGYEGEIVVATALVNMYGKCGSLEEARAVFNTMPHRNVVSWTAMIDACARNGHGKEALELFYEMQAEGIKPNQITFLCALDACSSLAALEKAREVHASIVKSGCQQTPVIATALVNVYGKCGSLEDARFVFAQMTSRDVVSWNSMIAAFAQNGHGKEALGLFHRMRSDSIEPNHVTFLNILTACSHMGRVDDGKHYFASMSRDYGITPKVEHYLCLIDMLGRAGSLDAAEDLINSIPFKNEASVWLCLLSACTRHGDIERGIRAANHALELDPKRAAPYLLLSNMYASSGRQDDAKKHRKVWKNNN</sequence>
<evidence type="ECO:0000313" key="1">
    <source>
        <dbReference type="EMBL" id="KAJ7568078.1"/>
    </source>
</evidence>
<organism evidence="1 2">
    <name type="scientific">Diphasiastrum complanatum</name>
    <name type="common">Issler's clubmoss</name>
    <name type="synonym">Lycopodium complanatum</name>
    <dbReference type="NCBI Taxonomy" id="34168"/>
    <lineage>
        <taxon>Eukaryota</taxon>
        <taxon>Viridiplantae</taxon>
        <taxon>Streptophyta</taxon>
        <taxon>Embryophyta</taxon>
        <taxon>Tracheophyta</taxon>
        <taxon>Lycopodiopsida</taxon>
        <taxon>Lycopodiales</taxon>
        <taxon>Lycopodiaceae</taxon>
        <taxon>Lycopodioideae</taxon>
        <taxon>Diphasiastrum</taxon>
    </lineage>
</organism>
<reference evidence="2" key="1">
    <citation type="journal article" date="2024" name="Proc. Natl. Acad. Sci. U.S.A.">
        <title>Extraordinary preservation of gene collinearity over three hundred million years revealed in homosporous lycophytes.</title>
        <authorList>
            <person name="Li C."/>
            <person name="Wickell D."/>
            <person name="Kuo L.Y."/>
            <person name="Chen X."/>
            <person name="Nie B."/>
            <person name="Liao X."/>
            <person name="Peng D."/>
            <person name="Ji J."/>
            <person name="Jenkins J."/>
            <person name="Williams M."/>
            <person name="Shu S."/>
            <person name="Plott C."/>
            <person name="Barry K."/>
            <person name="Rajasekar S."/>
            <person name="Grimwood J."/>
            <person name="Han X."/>
            <person name="Sun S."/>
            <person name="Hou Z."/>
            <person name="He W."/>
            <person name="Dai G."/>
            <person name="Sun C."/>
            <person name="Schmutz J."/>
            <person name="Leebens-Mack J.H."/>
            <person name="Li F.W."/>
            <person name="Wang L."/>
        </authorList>
    </citation>
    <scope>NUCLEOTIDE SEQUENCE [LARGE SCALE GENOMIC DNA]</scope>
    <source>
        <strain evidence="2">cv. PW_Plant_1</strain>
    </source>
</reference>
<name>A0ACC2ENT1_DIPCM</name>
<dbReference type="Proteomes" id="UP001162992">
    <property type="component" value="Chromosome 1"/>
</dbReference>
<evidence type="ECO:0000313" key="2">
    <source>
        <dbReference type="Proteomes" id="UP001162992"/>
    </source>
</evidence>
<proteinExistence type="predicted"/>
<dbReference type="EMBL" id="CM055092">
    <property type="protein sequence ID" value="KAJ7568078.1"/>
    <property type="molecule type" value="Genomic_DNA"/>
</dbReference>